<dbReference type="GO" id="GO:0005085">
    <property type="term" value="F:guanyl-nucleotide exchange factor activity"/>
    <property type="evidence" value="ECO:0007669"/>
    <property type="project" value="InterPro"/>
</dbReference>
<reference evidence="1" key="1">
    <citation type="submission" date="2015-07" db="EMBL/GenBank/DDBJ databases">
        <title>MeaNS - Measles Nucleotide Surveillance Program.</title>
        <authorList>
            <person name="Tran T."/>
            <person name="Druce J."/>
        </authorList>
    </citation>
    <scope>NUCLEOTIDE SEQUENCE</scope>
    <source>
        <strain evidence="1">UCB-OBI-ISO-001</strain>
        <tissue evidence="1">Gonad</tissue>
    </source>
</reference>
<dbReference type="PROSITE" id="PS51835">
    <property type="entry name" value="DENN_C9ORF72"/>
    <property type="match status" value="1"/>
</dbReference>
<protein>
    <submittedName>
        <fullName evidence="1">Uncharacterized protein</fullName>
    </submittedName>
</protein>
<sequence>METQANKNDTYISSLKIKPDYSHSSHLSPPQNLLYPTDQSKQLDPTASSLLSPCSKYTVSQLVDSAQILVSTFVFSHWDNILGPRVEQVWFNGEALLLDQSTLLQICKQGLAGELCRDLSSSITDWRIHTIPDKNVAAVVFVFSANGTNGLSLHSFTLIIQLDQLEYFLHLSDLIYSWISRMVGKLRVLLEKDSRNEALSVFTSYLCNFTEMLLSLSEAKLPTEVEVDDSILCPSHSIEEDFLRTMISSHLMTFGRSVVIGKHIKQVNLVINTLALFNTPEERLCSRRVLDQTGKMWPYHHDLYLQGIVAEPGSKISHLMKDMLTSKYPSSVIDLNLQRVLQTPDHSSHETYRQEMLKNELICLHYDDNYESYMKRKNFVNVTDCVESFVKTLRKELLQLPRISSGNLCGVWESHINNFLWLLQRKALCLIKYVEQETNRGSHPLNDGIHKLRQDLGLTLEADLRIVLAAADKLKPGIYSLVISDGRRQPDHFGPYFD</sequence>
<dbReference type="InterPro" id="IPR027819">
    <property type="entry name" value="C9orf72"/>
</dbReference>
<organism evidence="1">
    <name type="scientific">Octopus bimaculoides</name>
    <name type="common">California two-spotted octopus</name>
    <dbReference type="NCBI Taxonomy" id="37653"/>
    <lineage>
        <taxon>Eukaryota</taxon>
        <taxon>Metazoa</taxon>
        <taxon>Spiralia</taxon>
        <taxon>Lophotrochozoa</taxon>
        <taxon>Mollusca</taxon>
        <taxon>Cephalopoda</taxon>
        <taxon>Coleoidea</taxon>
        <taxon>Octopodiformes</taxon>
        <taxon>Octopoda</taxon>
        <taxon>Incirrata</taxon>
        <taxon>Octopodidae</taxon>
        <taxon>Octopus</taxon>
    </lineage>
</organism>
<dbReference type="OMA" id="RSNICIK"/>
<name>A0A0L8FTK5_OCTBM</name>
<accession>A0A0L8FTK5</accession>
<dbReference type="STRING" id="37653.A0A0L8FTK5"/>
<evidence type="ECO:0000313" key="1">
    <source>
        <dbReference type="EMBL" id="KOF68014.1"/>
    </source>
</evidence>
<dbReference type="PANTHER" id="PTHR31855">
    <property type="entry name" value="GUANINE NUCLEOTIDE EXCHANGE C9ORF72"/>
    <property type="match status" value="1"/>
</dbReference>
<dbReference type="AlphaFoldDB" id="A0A0L8FTK5"/>
<dbReference type="GO" id="GO:0006914">
    <property type="term" value="P:autophagy"/>
    <property type="evidence" value="ECO:0007669"/>
    <property type="project" value="TreeGrafter"/>
</dbReference>
<dbReference type="GO" id="GO:0005776">
    <property type="term" value="C:autophagosome"/>
    <property type="evidence" value="ECO:0007669"/>
    <property type="project" value="TreeGrafter"/>
</dbReference>
<dbReference type="GO" id="GO:0005768">
    <property type="term" value="C:endosome"/>
    <property type="evidence" value="ECO:0007669"/>
    <property type="project" value="TreeGrafter"/>
</dbReference>
<dbReference type="GO" id="GO:0006897">
    <property type="term" value="P:endocytosis"/>
    <property type="evidence" value="ECO:0007669"/>
    <property type="project" value="TreeGrafter"/>
</dbReference>
<proteinExistence type="predicted"/>
<dbReference type="PANTHER" id="PTHR31855:SF2">
    <property type="entry name" value="GUANINE NUCLEOTIDE EXCHANGE FACTOR C9ORF72"/>
    <property type="match status" value="1"/>
</dbReference>
<gene>
    <name evidence="1" type="ORF">OCBIM_22008380mg</name>
</gene>
<dbReference type="OrthoDB" id="10252077at2759"/>
<dbReference type="EMBL" id="KQ426621">
    <property type="protein sequence ID" value="KOF68014.1"/>
    <property type="molecule type" value="Genomic_DNA"/>
</dbReference>
<dbReference type="Pfam" id="PF15019">
    <property type="entry name" value="C9orf72-like"/>
    <property type="match status" value="1"/>
</dbReference>